<evidence type="ECO:0000256" key="4">
    <source>
        <dbReference type="ARBA" id="ARBA00022824"/>
    </source>
</evidence>
<accession>A0A9P0Q0I1</accession>
<evidence type="ECO:0000313" key="11">
    <source>
        <dbReference type="EMBL" id="CAH2001088.1"/>
    </source>
</evidence>
<evidence type="ECO:0000256" key="6">
    <source>
        <dbReference type="ARBA" id="ARBA00022989"/>
    </source>
</evidence>
<evidence type="ECO:0000256" key="5">
    <source>
        <dbReference type="ARBA" id="ARBA00022892"/>
    </source>
</evidence>
<evidence type="ECO:0000259" key="10">
    <source>
        <dbReference type="Pfam" id="PF03908"/>
    </source>
</evidence>
<keyword evidence="3" id="KW-0812">Transmembrane</keyword>
<dbReference type="InterPro" id="IPR005606">
    <property type="entry name" value="Sec20"/>
</dbReference>
<sequence>MMDSSQIVLSALRKDITENILQLKAIIQDISSCTGPLPALNALNSVGRSKISSLRKSIDRFSDVAKDIKDNELLKELALQKEQLASTMDTFKKVNLKAMLFIENAAKEELLRPTKPTELRQRQVNARDKASLAKTSSNVTDQLLNISRTLAETTQRSALTLDTLTASSDNVLGTEEELKVTSGAIGQSGKLLAKYGRREFTDKHSTLYSPANMQMIIYSIGALS</sequence>
<dbReference type="GO" id="GO:0031201">
    <property type="term" value="C:SNARE complex"/>
    <property type="evidence" value="ECO:0007669"/>
    <property type="project" value="TreeGrafter"/>
</dbReference>
<gene>
    <name evidence="11" type="ORF">ACAOBT_LOCUS25988</name>
</gene>
<keyword evidence="12" id="KW-1185">Reference proteome</keyword>
<keyword evidence="8" id="KW-0472">Membrane</keyword>
<evidence type="ECO:0000256" key="7">
    <source>
        <dbReference type="ARBA" id="ARBA00023054"/>
    </source>
</evidence>
<organism evidence="11 12">
    <name type="scientific">Acanthoscelides obtectus</name>
    <name type="common">Bean weevil</name>
    <name type="synonym">Bruchus obtectus</name>
    <dbReference type="NCBI Taxonomy" id="200917"/>
    <lineage>
        <taxon>Eukaryota</taxon>
        <taxon>Metazoa</taxon>
        <taxon>Ecdysozoa</taxon>
        <taxon>Arthropoda</taxon>
        <taxon>Hexapoda</taxon>
        <taxon>Insecta</taxon>
        <taxon>Pterygota</taxon>
        <taxon>Neoptera</taxon>
        <taxon>Endopterygota</taxon>
        <taxon>Coleoptera</taxon>
        <taxon>Polyphaga</taxon>
        <taxon>Cucujiformia</taxon>
        <taxon>Chrysomeloidea</taxon>
        <taxon>Chrysomelidae</taxon>
        <taxon>Bruchinae</taxon>
        <taxon>Bruchini</taxon>
        <taxon>Acanthoscelides</taxon>
    </lineage>
</organism>
<proteinExistence type="inferred from homology"/>
<reference evidence="11" key="1">
    <citation type="submission" date="2022-03" db="EMBL/GenBank/DDBJ databases">
        <authorList>
            <person name="Sayadi A."/>
        </authorList>
    </citation>
    <scope>NUCLEOTIDE SEQUENCE</scope>
</reference>
<dbReference type="Proteomes" id="UP001152888">
    <property type="component" value="Unassembled WGS sequence"/>
</dbReference>
<dbReference type="InterPro" id="IPR056173">
    <property type="entry name" value="Sec20_C"/>
</dbReference>
<dbReference type="EMBL" id="CAKOFQ010007436">
    <property type="protein sequence ID" value="CAH2001088.1"/>
    <property type="molecule type" value="Genomic_DNA"/>
</dbReference>
<evidence type="ECO:0000256" key="9">
    <source>
        <dbReference type="ARBA" id="ARBA00037934"/>
    </source>
</evidence>
<feature type="domain" description="Sec20 C-terminal" evidence="10">
    <location>
        <begin position="135"/>
        <end position="206"/>
    </location>
</feature>
<keyword evidence="5" id="KW-0931">ER-Golgi transport</keyword>
<keyword evidence="4" id="KW-0256">Endoplasmic reticulum</keyword>
<dbReference type="GO" id="GO:0006890">
    <property type="term" value="P:retrograde vesicle-mediated transport, Golgi to endoplasmic reticulum"/>
    <property type="evidence" value="ECO:0007669"/>
    <property type="project" value="InterPro"/>
</dbReference>
<evidence type="ECO:0000256" key="8">
    <source>
        <dbReference type="ARBA" id="ARBA00023136"/>
    </source>
</evidence>
<evidence type="ECO:0000256" key="3">
    <source>
        <dbReference type="ARBA" id="ARBA00022692"/>
    </source>
</evidence>
<evidence type="ECO:0000256" key="1">
    <source>
        <dbReference type="ARBA" id="ARBA00004163"/>
    </source>
</evidence>
<dbReference type="GO" id="GO:0005789">
    <property type="term" value="C:endoplasmic reticulum membrane"/>
    <property type="evidence" value="ECO:0007669"/>
    <property type="project" value="UniProtKB-SubCell"/>
</dbReference>
<protein>
    <recommendedName>
        <fullName evidence="10">Sec20 C-terminal domain-containing protein</fullName>
    </recommendedName>
</protein>
<comment type="subcellular location">
    <subcellularLocation>
        <location evidence="1">Endoplasmic reticulum membrane</location>
        <topology evidence="1">Single-pass type IV membrane protein</topology>
    </subcellularLocation>
</comment>
<comment type="caution">
    <text evidence="11">The sequence shown here is derived from an EMBL/GenBank/DDBJ whole genome shotgun (WGS) entry which is preliminary data.</text>
</comment>
<keyword evidence="2" id="KW-0813">Transport</keyword>
<dbReference type="PANTHER" id="PTHR12825">
    <property type="entry name" value="BNIP1-RELATED"/>
    <property type="match status" value="1"/>
</dbReference>
<dbReference type="PANTHER" id="PTHR12825:SF0">
    <property type="entry name" value="VESICLE TRANSPORT PROTEIN SEC20"/>
    <property type="match status" value="1"/>
</dbReference>
<comment type="similarity">
    <text evidence="9">Belongs to the SEC20 family.</text>
</comment>
<dbReference type="Pfam" id="PF03908">
    <property type="entry name" value="Sec20"/>
    <property type="match status" value="1"/>
</dbReference>
<dbReference type="GO" id="GO:0005484">
    <property type="term" value="F:SNAP receptor activity"/>
    <property type="evidence" value="ECO:0007669"/>
    <property type="project" value="InterPro"/>
</dbReference>
<keyword evidence="6" id="KW-1133">Transmembrane helix</keyword>
<evidence type="ECO:0000256" key="2">
    <source>
        <dbReference type="ARBA" id="ARBA00022448"/>
    </source>
</evidence>
<dbReference type="OrthoDB" id="46868at2759"/>
<dbReference type="AlphaFoldDB" id="A0A9P0Q0I1"/>
<keyword evidence="7" id="KW-0175">Coiled coil</keyword>
<name>A0A9P0Q0I1_ACAOB</name>
<evidence type="ECO:0000313" key="12">
    <source>
        <dbReference type="Proteomes" id="UP001152888"/>
    </source>
</evidence>